<feature type="transmembrane region" description="Helical" evidence="6">
    <location>
        <begin position="12"/>
        <end position="33"/>
    </location>
</feature>
<comment type="caution">
    <text evidence="7">The sequence shown here is derived from an EMBL/GenBank/DDBJ whole genome shotgun (WGS) entry which is preliminary data.</text>
</comment>
<evidence type="ECO:0000256" key="6">
    <source>
        <dbReference type="SAM" id="Phobius"/>
    </source>
</evidence>
<comment type="subcellular location">
    <subcellularLocation>
        <location evidence="1">Cell membrane</location>
        <topology evidence="1">Multi-pass membrane protein</topology>
    </subcellularLocation>
</comment>
<dbReference type="CDD" id="cd06579">
    <property type="entry name" value="TM_PBP1_transp_AraH_like"/>
    <property type="match status" value="1"/>
</dbReference>
<feature type="transmembrane region" description="Helical" evidence="6">
    <location>
        <begin position="91"/>
        <end position="110"/>
    </location>
</feature>
<dbReference type="PANTHER" id="PTHR32196:SF72">
    <property type="entry name" value="RIBOSE IMPORT PERMEASE PROTEIN RBSC"/>
    <property type="match status" value="1"/>
</dbReference>
<feature type="transmembrane region" description="Helical" evidence="6">
    <location>
        <begin position="163"/>
        <end position="182"/>
    </location>
</feature>
<sequence length="326" mass="32529">MTPRSTGRARFLVAPAAIVLAAGLFGLASPGFLSLDNGLSMAGQIWILALLAVGQMFAIAARGFDISVGAVAALSGTLGAMAANAVGLPGLLVAVPVGLACGTVNGWLIGRARFQPIVATLGTLLAVKGLALLVSDDGQVVPLEEAARAAGLSFDAVAGLPPLGWAALAAVGLAHVVLRHMLVGRRILMLGSNPEAVALVGAVPWRIEMSAYQLCGAFAGLAGALMTARAGAGLPTEGAGMELQSIAAAVIGGTMLAGGRANVWAVLAGATFVQVVLTGLNLSGVSPFIAQIAVGAVIIASGLMDAGLRSFLTRLSRLSPPKGTFR</sequence>
<dbReference type="Proteomes" id="UP001235094">
    <property type="component" value="Unassembled WGS sequence"/>
</dbReference>
<dbReference type="PANTHER" id="PTHR32196">
    <property type="entry name" value="ABC TRANSPORTER PERMEASE PROTEIN YPHD-RELATED-RELATED"/>
    <property type="match status" value="1"/>
</dbReference>
<feature type="transmembrane region" description="Helical" evidence="6">
    <location>
        <begin position="117"/>
        <end position="135"/>
    </location>
</feature>
<keyword evidence="5 6" id="KW-0472">Membrane</keyword>
<evidence type="ECO:0000256" key="5">
    <source>
        <dbReference type="ARBA" id="ARBA00023136"/>
    </source>
</evidence>
<feature type="transmembrane region" description="Helical" evidence="6">
    <location>
        <begin position="288"/>
        <end position="308"/>
    </location>
</feature>
<evidence type="ECO:0000256" key="4">
    <source>
        <dbReference type="ARBA" id="ARBA00022989"/>
    </source>
</evidence>
<gene>
    <name evidence="7" type="ORF">QOZ99_003413</name>
</gene>
<accession>A0ABU0LV67</accession>
<evidence type="ECO:0000256" key="3">
    <source>
        <dbReference type="ARBA" id="ARBA00022692"/>
    </source>
</evidence>
<keyword evidence="4 6" id="KW-1133">Transmembrane helix</keyword>
<reference evidence="7 8" key="1">
    <citation type="submission" date="2023-07" db="EMBL/GenBank/DDBJ databases">
        <title>Genomic Encyclopedia of Type Strains, Phase IV (KMG-IV): sequencing the most valuable type-strain genomes for metagenomic binning, comparative biology and taxonomic classification.</title>
        <authorList>
            <person name="Goeker M."/>
        </authorList>
    </citation>
    <scope>NUCLEOTIDE SEQUENCE [LARGE SCALE GENOMIC DNA]</scope>
    <source>
        <strain evidence="7 8">DSM 15561</strain>
    </source>
</reference>
<protein>
    <submittedName>
        <fullName evidence="7">Ribose transport system permease protein</fullName>
    </submittedName>
</protein>
<dbReference type="RefSeq" id="WP_306891184.1">
    <property type="nucleotide sequence ID" value="NZ_JAUSVR010000013.1"/>
</dbReference>
<dbReference type="Pfam" id="PF02653">
    <property type="entry name" value="BPD_transp_2"/>
    <property type="match status" value="1"/>
</dbReference>
<evidence type="ECO:0000256" key="1">
    <source>
        <dbReference type="ARBA" id="ARBA00004651"/>
    </source>
</evidence>
<evidence type="ECO:0000313" key="8">
    <source>
        <dbReference type="Proteomes" id="UP001235094"/>
    </source>
</evidence>
<feature type="transmembrane region" description="Helical" evidence="6">
    <location>
        <begin position="66"/>
        <end position="85"/>
    </location>
</feature>
<proteinExistence type="predicted"/>
<evidence type="ECO:0000313" key="7">
    <source>
        <dbReference type="EMBL" id="MDQ0512503.1"/>
    </source>
</evidence>
<feature type="transmembrane region" description="Helical" evidence="6">
    <location>
        <begin position="263"/>
        <end position="282"/>
    </location>
</feature>
<evidence type="ECO:0000256" key="2">
    <source>
        <dbReference type="ARBA" id="ARBA00022475"/>
    </source>
</evidence>
<dbReference type="InterPro" id="IPR001851">
    <property type="entry name" value="ABC_transp_permease"/>
</dbReference>
<keyword evidence="2" id="KW-1003">Cell membrane</keyword>
<keyword evidence="3 6" id="KW-0812">Transmembrane</keyword>
<feature type="transmembrane region" description="Helical" evidence="6">
    <location>
        <begin position="39"/>
        <end position="59"/>
    </location>
</feature>
<keyword evidence="8" id="KW-1185">Reference proteome</keyword>
<dbReference type="EMBL" id="JAUSVR010000013">
    <property type="protein sequence ID" value="MDQ0512503.1"/>
    <property type="molecule type" value="Genomic_DNA"/>
</dbReference>
<name>A0ABU0LV67_9HYPH</name>
<organism evidence="7 8">
    <name type="scientific">Ancylobacter amanitiformis</name>
    <dbReference type="NCBI Taxonomy" id="217069"/>
    <lineage>
        <taxon>Bacteria</taxon>
        <taxon>Pseudomonadati</taxon>
        <taxon>Pseudomonadota</taxon>
        <taxon>Alphaproteobacteria</taxon>
        <taxon>Hyphomicrobiales</taxon>
        <taxon>Xanthobacteraceae</taxon>
        <taxon>Ancylobacter</taxon>
    </lineage>
</organism>